<comment type="caution">
    <text evidence="1">The sequence shown here is derived from an EMBL/GenBank/DDBJ whole genome shotgun (WGS) entry which is preliminary data.</text>
</comment>
<name>A0A845QDT2_9HYPH</name>
<protein>
    <submittedName>
        <fullName evidence="1">Uncharacterized protein</fullName>
    </submittedName>
</protein>
<dbReference type="EMBL" id="WXYQ01000007">
    <property type="protein sequence ID" value="NBG96386.1"/>
    <property type="molecule type" value="Genomic_DNA"/>
</dbReference>
<reference evidence="1 2" key="1">
    <citation type="journal article" date="2016" name="Int. J. Syst. Evol. Microbiol.">
        <title>Pyruvatibacter mobilis gen. nov., sp. nov., a marine bacterium from the culture broth of Picochlorum sp. 122.</title>
        <authorList>
            <person name="Wang G."/>
            <person name="Tang M."/>
            <person name="Wu H."/>
            <person name="Dai S."/>
            <person name="Li T."/>
            <person name="Chen C."/>
            <person name="He H."/>
            <person name="Fan J."/>
            <person name="Xiang W."/>
            <person name="Li X."/>
        </authorList>
    </citation>
    <scope>NUCLEOTIDE SEQUENCE [LARGE SCALE GENOMIC DNA]</scope>
    <source>
        <strain evidence="1 2">GYP-11</strain>
    </source>
</reference>
<keyword evidence="2" id="KW-1185">Reference proteome</keyword>
<dbReference type="AlphaFoldDB" id="A0A845QDT2"/>
<dbReference type="OrthoDB" id="195732at2"/>
<evidence type="ECO:0000313" key="2">
    <source>
        <dbReference type="Proteomes" id="UP000470384"/>
    </source>
</evidence>
<proteinExistence type="predicted"/>
<gene>
    <name evidence="1" type="ORF">GTQ45_11635</name>
</gene>
<sequence length="188" mass="20879">MAAVEPAAPLPPTVQDVTPDVIASLRDFINTEIVRASIVNQNRKYAGMTESRIIELDDKWRAERKSDDQPLISATLTNPLSSYLTRVQAHNVGLYTEMFVMDANGLNVGQSNITSDYWQGDEAKFQKTYPAGPDAVFVDEPEFDDEMGIWRIQVNMAIADETGSQAIGAVTVELNLSELQRRQQMGTL</sequence>
<dbReference type="Proteomes" id="UP000470384">
    <property type="component" value="Unassembled WGS sequence"/>
</dbReference>
<evidence type="ECO:0000313" key="1">
    <source>
        <dbReference type="EMBL" id="NBG96386.1"/>
    </source>
</evidence>
<organism evidence="1 2">
    <name type="scientific">Pyruvatibacter mobilis</name>
    <dbReference type="NCBI Taxonomy" id="1712261"/>
    <lineage>
        <taxon>Bacteria</taxon>
        <taxon>Pseudomonadati</taxon>
        <taxon>Pseudomonadota</taxon>
        <taxon>Alphaproteobacteria</taxon>
        <taxon>Hyphomicrobiales</taxon>
        <taxon>Parvibaculaceae</taxon>
        <taxon>Pyruvatibacter</taxon>
    </lineage>
</organism>
<accession>A0A845QDT2</accession>